<dbReference type="OrthoDB" id="4062651at2759"/>
<dbReference type="SMART" id="SM00974">
    <property type="entry name" value="T5orf172"/>
    <property type="match status" value="1"/>
</dbReference>
<dbReference type="PANTHER" id="PTHR28094">
    <property type="entry name" value="MEIOTICALLY UP-REGULATED GENE 113 PROTEIN"/>
    <property type="match status" value="1"/>
</dbReference>
<proteinExistence type="predicted"/>
<sequence>MKVEKVSVCISVKEPTDTENYNMKEHKVDDMSPSISQKDLEKVMKTSGLEPESRSESRQPQDGQTEGSVCPSLIKAEKVESLFKFDLGGFELGSLPSPVNRIRQTASEASIQFSSSGFDFSAMQTEISKITLESKAVTLETATTQKVNDRNSFMKEKAQHLQQMPLTESNLHRILPVAALDRLIESSGTCVSLTKLGKRCRIKLREPTDEAPDIFDGLSSLDARKDWDAIYPKLIRIVEISLCRHPHRRMAMEELLALNGRMIEWANERDSGTVETFKDPICRDSDVKIVKLRERLVQRAKAEHENVSQNAPSETTDESTIAATIEPFEAAQQTTLDRLPEEIERIQYIQTFLPYQPHGFSSLSLQLAIRKVLEAPLAYPELDSKYLYIYWSPGNFGYVKIGVTDNVPNRLRGWEDQCKHDVREHLQQASGERRVVKHAYRVEKLVHTELKEVRFQEINCKGCGGTHIEWFRTSPEHAAKVIKKYSDWTAANPYQFDKLSNRWRLNKKIGKSNIAELCEPIVLQSPKISVGSTRRMVPRRRSSTQMQSPSRYSSPG</sequence>
<evidence type="ECO:0000259" key="2">
    <source>
        <dbReference type="SMART" id="SM00974"/>
    </source>
</evidence>
<dbReference type="AlphaFoldDB" id="A0A6A6EG59"/>
<name>A0A6A6EG59_9PEZI</name>
<gene>
    <name evidence="3" type="ORF">K469DRAFT_747325</name>
</gene>
<evidence type="ECO:0000256" key="1">
    <source>
        <dbReference type="SAM" id="MobiDB-lite"/>
    </source>
</evidence>
<protein>
    <submittedName>
        <fullName evidence="3">DUF1766-domain-containing protein</fullName>
    </submittedName>
</protein>
<dbReference type="Proteomes" id="UP000800200">
    <property type="component" value="Unassembled WGS sequence"/>
</dbReference>
<feature type="region of interest" description="Disordered" evidence="1">
    <location>
        <begin position="530"/>
        <end position="556"/>
    </location>
</feature>
<evidence type="ECO:0000313" key="3">
    <source>
        <dbReference type="EMBL" id="KAF2190065.1"/>
    </source>
</evidence>
<evidence type="ECO:0000313" key="4">
    <source>
        <dbReference type="Proteomes" id="UP000800200"/>
    </source>
</evidence>
<reference evidence="3" key="1">
    <citation type="journal article" date="2020" name="Stud. Mycol.">
        <title>101 Dothideomycetes genomes: a test case for predicting lifestyles and emergence of pathogens.</title>
        <authorList>
            <person name="Haridas S."/>
            <person name="Albert R."/>
            <person name="Binder M."/>
            <person name="Bloem J."/>
            <person name="Labutti K."/>
            <person name="Salamov A."/>
            <person name="Andreopoulos B."/>
            <person name="Baker S."/>
            <person name="Barry K."/>
            <person name="Bills G."/>
            <person name="Bluhm B."/>
            <person name="Cannon C."/>
            <person name="Castanera R."/>
            <person name="Culley D."/>
            <person name="Daum C."/>
            <person name="Ezra D."/>
            <person name="Gonzalez J."/>
            <person name="Henrissat B."/>
            <person name="Kuo A."/>
            <person name="Liang C."/>
            <person name="Lipzen A."/>
            <person name="Lutzoni F."/>
            <person name="Magnuson J."/>
            <person name="Mondo S."/>
            <person name="Nolan M."/>
            <person name="Ohm R."/>
            <person name="Pangilinan J."/>
            <person name="Park H.-J."/>
            <person name="Ramirez L."/>
            <person name="Alfaro M."/>
            <person name="Sun H."/>
            <person name="Tritt A."/>
            <person name="Yoshinaga Y."/>
            <person name="Zwiers L.-H."/>
            <person name="Turgeon B."/>
            <person name="Goodwin S."/>
            <person name="Spatafora J."/>
            <person name="Crous P."/>
            <person name="Grigoriev I."/>
        </authorList>
    </citation>
    <scope>NUCLEOTIDE SEQUENCE</scope>
    <source>
        <strain evidence="3">CBS 207.26</strain>
    </source>
</reference>
<feature type="region of interest" description="Disordered" evidence="1">
    <location>
        <begin position="14"/>
        <end position="68"/>
    </location>
</feature>
<dbReference type="PANTHER" id="PTHR28094:SF1">
    <property type="entry name" value="MEIOTICALLY UP-REGULATED GENE 113 PROTEIN"/>
    <property type="match status" value="1"/>
</dbReference>
<dbReference type="InterPro" id="IPR053006">
    <property type="entry name" value="Meiosis_regulatory"/>
</dbReference>
<organism evidence="3 4">
    <name type="scientific">Zopfia rhizophila CBS 207.26</name>
    <dbReference type="NCBI Taxonomy" id="1314779"/>
    <lineage>
        <taxon>Eukaryota</taxon>
        <taxon>Fungi</taxon>
        <taxon>Dikarya</taxon>
        <taxon>Ascomycota</taxon>
        <taxon>Pezizomycotina</taxon>
        <taxon>Dothideomycetes</taxon>
        <taxon>Dothideomycetes incertae sedis</taxon>
        <taxon>Zopfiaceae</taxon>
        <taxon>Zopfia</taxon>
    </lineage>
</organism>
<accession>A0A6A6EG59</accession>
<dbReference type="Pfam" id="PF10544">
    <property type="entry name" value="T5orf172"/>
    <property type="match status" value="1"/>
</dbReference>
<keyword evidence="4" id="KW-1185">Reference proteome</keyword>
<dbReference type="EMBL" id="ML994619">
    <property type="protein sequence ID" value="KAF2190065.1"/>
    <property type="molecule type" value="Genomic_DNA"/>
</dbReference>
<feature type="domain" description="Bacteriophage T5 Orf172 DNA-binding" evidence="2">
    <location>
        <begin position="393"/>
        <end position="485"/>
    </location>
</feature>
<feature type="compositionally biased region" description="Polar residues" evidence="1">
    <location>
        <begin position="543"/>
        <end position="556"/>
    </location>
</feature>
<dbReference type="InterPro" id="IPR018306">
    <property type="entry name" value="Phage_T5_Orf172_DNA-bd"/>
</dbReference>